<dbReference type="AlphaFoldDB" id="A0A0V0QDA7"/>
<evidence type="ECO:0000313" key="2">
    <source>
        <dbReference type="Proteomes" id="UP000054937"/>
    </source>
</evidence>
<keyword evidence="2" id="KW-1185">Reference proteome</keyword>
<name>A0A0V0QDA7_PSEPJ</name>
<protein>
    <submittedName>
        <fullName evidence="1">Uncharacterized protein</fullName>
    </submittedName>
</protein>
<gene>
    <name evidence="1" type="ORF">PPERSA_10661</name>
</gene>
<evidence type="ECO:0000313" key="1">
    <source>
        <dbReference type="EMBL" id="KRX00162.1"/>
    </source>
</evidence>
<reference evidence="1 2" key="1">
    <citation type="journal article" date="2015" name="Sci. Rep.">
        <title>Genome of the facultative scuticociliatosis pathogen Pseudocohnilembus persalinus provides insight into its virulence through horizontal gene transfer.</title>
        <authorList>
            <person name="Xiong J."/>
            <person name="Wang G."/>
            <person name="Cheng J."/>
            <person name="Tian M."/>
            <person name="Pan X."/>
            <person name="Warren A."/>
            <person name="Jiang C."/>
            <person name="Yuan D."/>
            <person name="Miao W."/>
        </authorList>
    </citation>
    <scope>NUCLEOTIDE SEQUENCE [LARGE SCALE GENOMIC DNA]</scope>
    <source>
        <strain evidence="1">36N120E</strain>
    </source>
</reference>
<dbReference type="Proteomes" id="UP000054937">
    <property type="component" value="Unassembled WGS sequence"/>
</dbReference>
<dbReference type="EMBL" id="LDAU01000194">
    <property type="protein sequence ID" value="KRX00162.1"/>
    <property type="molecule type" value="Genomic_DNA"/>
</dbReference>
<dbReference type="InParanoid" id="A0A0V0QDA7"/>
<organism evidence="1 2">
    <name type="scientific">Pseudocohnilembus persalinus</name>
    <name type="common">Ciliate</name>
    <dbReference type="NCBI Taxonomy" id="266149"/>
    <lineage>
        <taxon>Eukaryota</taxon>
        <taxon>Sar</taxon>
        <taxon>Alveolata</taxon>
        <taxon>Ciliophora</taxon>
        <taxon>Intramacronucleata</taxon>
        <taxon>Oligohymenophorea</taxon>
        <taxon>Scuticociliatia</taxon>
        <taxon>Philasterida</taxon>
        <taxon>Pseudocohnilembidae</taxon>
        <taxon>Pseudocohnilembus</taxon>
    </lineage>
</organism>
<accession>A0A0V0QDA7</accession>
<proteinExistence type="predicted"/>
<comment type="caution">
    <text evidence="1">The sequence shown here is derived from an EMBL/GenBank/DDBJ whole genome shotgun (WGS) entry which is preliminary data.</text>
</comment>
<sequence length="142" mass="16211">MMAAKLLLTLWHGQELLIFTEDNISFLDITDLSSYSKNDILKSQYNNMQHVENGIEAIEWSGLNTYYGTETDDDKTSIFKYNPLNGQVSSCDNLSIKSFVKFITLQDKGLIGYLGYGLLIGNQKQPNSIKVQTQSHQLQYRF</sequence>